<organism evidence="1 2">
    <name type="scientific">Bittarella massiliensis</name>
    <name type="common">ex Durand et al. 2017</name>
    <dbReference type="NCBI Taxonomy" id="1720313"/>
    <lineage>
        <taxon>Bacteria</taxon>
        <taxon>Bacillati</taxon>
        <taxon>Bacillota</taxon>
        <taxon>Clostridia</taxon>
        <taxon>Eubacteriales</taxon>
        <taxon>Oscillospiraceae</taxon>
        <taxon>Bittarella (ex Durand et al. 2017)</taxon>
    </lineage>
</organism>
<evidence type="ECO:0000313" key="1">
    <source>
        <dbReference type="EMBL" id="SHG51701.1"/>
    </source>
</evidence>
<dbReference type="EMBL" id="FQVY01000004">
    <property type="protein sequence ID" value="SHG51701.1"/>
    <property type="molecule type" value="Genomic_DNA"/>
</dbReference>
<sequence length="57" mass="6359">MATKSITKDVYIKDKALCRGLIRALESAEKKSAQKVIFSKKVTEAKGDQIKELFGDK</sequence>
<protein>
    <submittedName>
        <fullName evidence="1">Uncharacterized protein</fullName>
    </submittedName>
</protein>
<comment type="caution">
    <text evidence="1">The sequence shown here is derived from an EMBL/GenBank/DDBJ whole genome shotgun (WGS) entry which is preliminary data.</text>
</comment>
<dbReference type="AlphaFoldDB" id="A0AAQ1MFP9"/>
<proteinExistence type="predicted"/>
<evidence type="ECO:0000313" key="2">
    <source>
        <dbReference type="Proteomes" id="UP000184089"/>
    </source>
</evidence>
<dbReference type="RefSeq" id="WP_021661124.1">
    <property type="nucleotide sequence ID" value="NZ_FQVY01000004.1"/>
</dbReference>
<dbReference type="Proteomes" id="UP000184089">
    <property type="component" value="Unassembled WGS sequence"/>
</dbReference>
<gene>
    <name evidence="1" type="ORF">SAMN05444424_2631</name>
</gene>
<reference evidence="2" key="1">
    <citation type="submission" date="2016-11" db="EMBL/GenBank/DDBJ databases">
        <authorList>
            <person name="Jaros S."/>
            <person name="Januszkiewicz K."/>
            <person name="Wedrychowicz H."/>
        </authorList>
    </citation>
    <scope>NUCLEOTIDE SEQUENCE [LARGE SCALE GENOMIC DNA]</scope>
    <source>
        <strain evidence="2">DSM 4029</strain>
    </source>
</reference>
<name>A0AAQ1MFP9_9FIRM</name>
<accession>A0AAQ1MFP9</accession>